<dbReference type="FunFam" id="1.10.287.610:FF:000002">
    <property type="entry name" value="DNA ligase"/>
    <property type="match status" value="1"/>
</dbReference>
<dbReference type="FunFam" id="3.30.470.30:FF:000001">
    <property type="entry name" value="DNA ligase"/>
    <property type="match status" value="1"/>
</dbReference>
<keyword evidence="6 14" id="KW-0479">Metal-binding</keyword>
<dbReference type="GO" id="GO:0003677">
    <property type="term" value="F:DNA binding"/>
    <property type="evidence" value="ECO:0007669"/>
    <property type="project" value="InterPro"/>
</dbReference>
<evidence type="ECO:0000256" key="4">
    <source>
        <dbReference type="ARBA" id="ARBA00022598"/>
    </source>
</evidence>
<evidence type="ECO:0000256" key="9">
    <source>
        <dbReference type="ARBA" id="ARBA00022842"/>
    </source>
</evidence>
<dbReference type="InterPro" id="IPR010994">
    <property type="entry name" value="RuvA_2-like"/>
</dbReference>
<feature type="binding site" evidence="14">
    <location>
        <position position="175"/>
    </location>
    <ligand>
        <name>NAD(+)</name>
        <dbReference type="ChEBI" id="CHEBI:57540"/>
    </ligand>
</feature>
<evidence type="ECO:0000256" key="2">
    <source>
        <dbReference type="ARBA" id="ARBA00012722"/>
    </source>
</evidence>
<feature type="binding site" evidence="14">
    <location>
        <position position="138"/>
    </location>
    <ligand>
        <name>NAD(+)</name>
        <dbReference type="ChEBI" id="CHEBI:57540"/>
    </ligand>
</feature>
<evidence type="ECO:0000256" key="13">
    <source>
        <dbReference type="ARBA" id="ARBA00060881"/>
    </source>
</evidence>
<evidence type="ECO:0000256" key="8">
    <source>
        <dbReference type="ARBA" id="ARBA00022833"/>
    </source>
</evidence>
<dbReference type="FunFam" id="1.10.150.20:FF:000007">
    <property type="entry name" value="DNA ligase"/>
    <property type="match status" value="1"/>
</dbReference>
<dbReference type="SUPFAM" id="SSF56091">
    <property type="entry name" value="DNA ligase/mRNA capping enzyme, catalytic domain"/>
    <property type="match status" value="1"/>
</dbReference>
<dbReference type="EMBL" id="AP024718">
    <property type="protein sequence ID" value="BCX88429.1"/>
    <property type="molecule type" value="Genomic_DNA"/>
</dbReference>
<dbReference type="Pfam" id="PF03120">
    <property type="entry name" value="OB_DNA_ligase"/>
    <property type="match status" value="1"/>
</dbReference>
<evidence type="ECO:0000256" key="11">
    <source>
        <dbReference type="ARBA" id="ARBA00023204"/>
    </source>
</evidence>
<dbReference type="GO" id="GO:0006281">
    <property type="term" value="P:DNA repair"/>
    <property type="evidence" value="ECO:0007669"/>
    <property type="project" value="UniProtKB-KW"/>
</dbReference>
<dbReference type="CDD" id="cd00114">
    <property type="entry name" value="LIGANc"/>
    <property type="match status" value="1"/>
</dbReference>
<dbReference type="Gene3D" id="6.20.10.30">
    <property type="match status" value="1"/>
</dbReference>
<dbReference type="KEGG" id="meiy:MIN45_P0798"/>
<dbReference type="GO" id="GO:0005829">
    <property type="term" value="C:cytosol"/>
    <property type="evidence" value="ECO:0007669"/>
    <property type="project" value="TreeGrafter"/>
</dbReference>
<dbReference type="CDD" id="cd17748">
    <property type="entry name" value="BRCT_DNA_ligase_like"/>
    <property type="match status" value="1"/>
</dbReference>
<keyword evidence="9 14" id="KW-0460">Magnesium</keyword>
<evidence type="ECO:0000256" key="7">
    <source>
        <dbReference type="ARBA" id="ARBA00022763"/>
    </source>
</evidence>
<feature type="binding site" evidence="14">
    <location>
        <position position="292"/>
    </location>
    <ligand>
        <name>NAD(+)</name>
        <dbReference type="ChEBI" id="CHEBI:57540"/>
    </ligand>
</feature>
<dbReference type="Pfam" id="PF22745">
    <property type="entry name" value="Nlig-Ia"/>
    <property type="match status" value="1"/>
</dbReference>
<dbReference type="PROSITE" id="PS50172">
    <property type="entry name" value="BRCT"/>
    <property type="match status" value="1"/>
</dbReference>
<dbReference type="Proteomes" id="UP001321450">
    <property type="component" value="Chromosome"/>
</dbReference>
<dbReference type="InterPro" id="IPR018239">
    <property type="entry name" value="DNA_ligase_AS"/>
</dbReference>
<evidence type="ECO:0000256" key="10">
    <source>
        <dbReference type="ARBA" id="ARBA00023027"/>
    </source>
</evidence>
<dbReference type="FunFam" id="2.40.50.140:FF:000012">
    <property type="entry name" value="DNA ligase"/>
    <property type="match status" value="1"/>
</dbReference>
<dbReference type="AlphaFoldDB" id="A0AAU9C5I8"/>
<dbReference type="InterPro" id="IPR003583">
    <property type="entry name" value="Hlx-hairpin-Hlx_DNA-bd_motif"/>
</dbReference>
<feature type="binding site" evidence="14">
    <location>
        <position position="410"/>
    </location>
    <ligand>
        <name>Zn(2+)</name>
        <dbReference type="ChEBI" id="CHEBI:29105"/>
    </ligand>
</feature>
<dbReference type="NCBIfam" id="NF005932">
    <property type="entry name" value="PRK07956.1"/>
    <property type="match status" value="1"/>
</dbReference>
<evidence type="ECO:0000259" key="16">
    <source>
        <dbReference type="PROSITE" id="PS50172"/>
    </source>
</evidence>
<dbReference type="SMART" id="SM00532">
    <property type="entry name" value="LIGANc"/>
    <property type="match status" value="1"/>
</dbReference>
<dbReference type="InterPro" id="IPR013839">
    <property type="entry name" value="DNAligase_adenylation"/>
</dbReference>
<dbReference type="InterPro" id="IPR013840">
    <property type="entry name" value="DNAligase_N"/>
</dbReference>
<dbReference type="SUPFAM" id="SSF50249">
    <property type="entry name" value="Nucleic acid-binding proteins"/>
    <property type="match status" value="1"/>
</dbReference>
<reference evidence="18" key="1">
    <citation type="journal article" date="2024" name="Int. J. Syst. Evol. Microbiol.">
        <title>Methylomarinovum tepidoasis sp. nov., a moderately thermophilic methanotroph of the family Methylothermaceae isolated from a deep-sea hydrothermal field.</title>
        <authorList>
            <person name="Hirayama H."/>
            <person name="Takaki Y."/>
            <person name="Abe M."/>
            <person name="Miyazaki M."/>
            <person name="Uematsu K."/>
            <person name="Matsui Y."/>
            <person name="Takai K."/>
        </authorList>
    </citation>
    <scope>NUCLEOTIDE SEQUENCE [LARGE SCALE GENOMIC DNA]</scope>
    <source>
        <strain evidence="18">IN45</strain>
    </source>
</reference>
<keyword evidence="11 14" id="KW-0234">DNA repair</keyword>
<proteinExistence type="inferred from homology"/>
<evidence type="ECO:0000256" key="15">
    <source>
        <dbReference type="RuleBase" id="RU000618"/>
    </source>
</evidence>
<evidence type="ECO:0000313" key="18">
    <source>
        <dbReference type="Proteomes" id="UP001321450"/>
    </source>
</evidence>
<gene>
    <name evidence="14" type="primary">ligA</name>
    <name evidence="17" type="ORF">MIN45_P0798</name>
</gene>
<dbReference type="HAMAP" id="MF_01588">
    <property type="entry name" value="DNA_ligase_A"/>
    <property type="match status" value="1"/>
</dbReference>
<evidence type="ECO:0000256" key="1">
    <source>
        <dbReference type="ARBA" id="ARBA00004067"/>
    </source>
</evidence>
<sequence>MAVPEEIRRRVEQLRREIEYHNYRYYVLDEPVISDAEYDALMAQLRRLEEQYPELITPDSPTQRIGAPPSEAFAPVRHEVPMLSLDNAFSDEDVIDFDRRVRERLGVEQVLYSCEPKLDGLAVSILYEHGSLTRAATRGDGYTGEDVTANVRTIRSVPLRLRGSGWPERFEVRGEVFMPIEGFKKLNEWALKHGEKVFANPRNAAAGSLRQLNPRITARRPLDFFAYGYGLFPEDRLPKTHHELLDRFQDWGVPVAPEREVVEAVTGCLDYYRRLLARRESLPYEADGVVYKVDRFDWQRLLGYTARAPRWAIAHKFPAHEATTVVEAIEVQVGRTGVLTPVAKLKPVQVGGVTVSSASLHNFEEVKRKDVRVGDTVLVRRAGEVIPEVVKVILEKRPPDAKPVRPPTHCPVCGAEVVADPGGVILRCSGGLYCPAQLKASIKHFASREAMDIEGLGEKLIDQLVDKGLVRDVADLYDLTFEQLIQLERMGPKSAQNLLEAIERSKHTTLPRFLYALGIREVGEVTAQLLAEHFGLLERIMNAGEEELAQIPGIGPVVAHHIVTFFRQPHNREVIERLRRAGVHWEEGAPAEKPKPLAGKTFVFTGTLAAMTREEAKRRVEALGAKVSNSVSKKTDYLVMGENPGSKLDKARRLGVEILDENAFLDLLKRYS</sequence>
<dbReference type="InterPro" id="IPR012340">
    <property type="entry name" value="NA-bd_OB-fold"/>
</dbReference>
<dbReference type="InterPro" id="IPR001357">
    <property type="entry name" value="BRCT_dom"/>
</dbReference>
<dbReference type="Gene3D" id="3.30.470.30">
    <property type="entry name" value="DNA ligase/mRNA capping enzyme"/>
    <property type="match status" value="1"/>
</dbReference>
<comment type="catalytic activity">
    <reaction evidence="12 14 15">
        <text>NAD(+) + (deoxyribonucleotide)n-3'-hydroxyl + 5'-phospho-(deoxyribonucleotide)m = (deoxyribonucleotide)n+m + AMP + beta-nicotinamide D-nucleotide.</text>
        <dbReference type="EC" id="6.5.1.2"/>
    </reaction>
</comment>
<dbReference type="InterPro" id="IPR004150">
    <property type="entry name" value="NAD_DNA_ligase_OB"/>
</dbReference>
<feature type="binding site" evidence="14">
    <location>
        <begin position="84"/>
        <end position="85"/>
    </location>
    <ligand>
        <name>NAD(+)</name>
        <dbReference type="ChEBI" id="CHEBI:57540"/>
    </ligand>
</feature>
<comment type="function">
    <text evidence="1 14">DNA ligase that catalyzes the formation of phosphodiester linkages between 5'-phosphoryl and 3'-hydroxyl groups in double-stranded DNA using NAD as a coenzyme and as the energy source for the reaction. It is essential for DNA replication and repair of damaged DNA.</text>
</comment>
<evidence type="ECO:0000256" key="3">
    <source>
        <dbReference type="ARBA" id="ARBA00013308"/>
    </source>
</evidence>
<dbReference type="Gene3D" id="2.40.50.140">
    <property type="entry name" value="Nucleic acid-binding proteins"/>
    <property type="match status" value="1"/>
</dbReference>
<feature type="domain" description="BRCT" evidence="16">
    <location>
        <begin position="592"/>
        <end position="672"/>
    </location>
</feature>
<dbReference type="PROSITE" id="PS01056">
    <property type="entry name" value="DNA_LIGASE_N2"/>
    <property type="match status" value="1"/>
</dbReference>
<dbReference type="SUPFAM" id="SSF52113">
    <property type="entry name" value="BRCT domain"/>
    <property type="match status" value="1"/>
</dbReference>
<evidence type="ECO:0000256" key="6">
    <source>
        <dbReference type="ARBA" id="ARBA00022723"/>
    </source>
</evidence>
<feature type="active site" description="N6-AMP-lysine intermediate" evidence="14">
    <location>
        <position position="117"/>
    </location>
</feature>
<evidence type="ECO:0000313" key="17">
    <source>
        <dbReference type="EMBL" id="BCX88429.1"/>
    </source>
</evidence>
<dbReference type="InterPro" id="IPR004149">
    <property type="entry name" value="Znf_DNAligase_C4"/>
</dbReference>
<dbReference type="InterPro" id="IPR033136">
    <property type="entry name" value="DNA_ligase_CS"/>
</dbReference>
<keyword evidence="5 14" id="KW-0235">DNA replication</keyword>
<comment type="similarity">
    <text evidence="13 14">Belongs to the NAD-dependent DNA ligase family. LigA subfamily.</text>
</comment>
<dbReference type="SUPFAM" id="SSF47781">
    <property type="entry name" value="RuvA domain 2-like"/>
    <property type="match status" value="1"/>
</dbReference>
<keyword evidence="14" id="KW-0464">Manganese</keyword>
<comment type="caution">
    <text evidence="14">Lacks conserved residue(s) required for the propagation of feature annotation.</text>
</comment>
<keyword evidence="8 14" id="KW-0862">Zinc</keyword>
<dbReference type="PROSITE" id="PS01055">
    <property type="entry name" value="DNA_LIGASE_N1"/>
    <property type="match status" value="1"/>
</dbReference>
<dbReference type="Pfam" id="PF14520">
    <property type="entry name" value="HHH_5"/>
    <property type="match status" value="1"/>
</dbReference>
<dbReference type="RefSeq" id="WP_286293544.1">
    <property type="nucleotide sequence ID" value="NZ_AP024718.1"/>
</dbReference>
<evidence type="ECO:0000256" key="12">
    <source>
        <dbReference type="ARBA" id="ARBA00034005"/>
    </source>
</evidence>
<dbReference type="SMART" id="SM00292">
    <property type="entry name" value="BRCT"/>
    <property type="match status" value="1"/>
</dbReference>
<dbReference type="PANTHER" id="PTHR23389:SF9">
    <property type="entry name" value="DNA LIGASE"/>
    <property type="match status" value="1"/>
</dbReference>
<keyword evidence="7 14" id="KW-0227">DNA damage</keyword>
<comment type="cofactor">
    <cofactor evidence="14">
        <name>Mg(2+)</name>
        <dbReference type="ChEBI" id="CHEBI:18420"/>
    </cofactor>
    <cofactor evidence="14">
        <name>Mn(2+)</name>
        <dbReference type="ChEBI" id="CHEBI:29035"/>
    </cofactor>
</comment>
<feature type="binding site" evidence="14">
    <location>
        <position position="413"/>
    </location>
    <ligand>
        <name>Zn(2+)</name>
        <dbReference type="ChEBI" id="CHEBI:29105"/>
    </ligand>
</feature>
<dbReference type="Pfam" id="PF01653">
    <property type="entry name" value="DNA_ligase_aden"/>
    <property type="match status" value="1"/>
</dbReference>
<dbReference type="Gene3D" id="1.10.150.20">
    <property type="entry name" value="5' to 3' exonuclease, C-terminal subdomain"/>
    <property type="match status" value="2"/>
</dbReference>
<dbReference type="FunFam" id="3.40.50.10190:FF:000054">
    <property type="entry name" value="DNA ligase"/>
    <property type="match status" value="1"/>
</dbReference>
<dbReference type="InterPro" id="IPR036420">
    <property type="entry name" value="BRCT_dom_sf"/>
</dbReference>
<keyword evidence="4 14" id="KW-0436">Ligase</keyword>
<dbReference type="GO" id="GO:0046872">
    <property type="term" value="F:metal ion binding"/>
    <property type="evidence" value="ECO:0007669"/>
    <property type="project" value="UniProtKB-KW"/>
</dbReference>
<keyword evidence="18" id="KW-1185">Reference proteome</keyword>
<evidence type="ECO:0000256" key="5">
    <source>
        <dbReference type="ARBA" id="ARBA00022705"/>
    </source>
</evidence>
<dbReference type="GO" id="GO:0006260">
    <property type="term" value="P:DNA replication"/>
    <property type="evidence" value="ECO:0007669"/>
    <property type="project" value="UniProtKB-KW"/>
</dbReference>
<accession>A0AAU9C5I8</accession>
<protein>
    <recommendedName>
        <fullName evidence="3 14">DNA ligase</fullName>
        <ecNumber evidence="2 14">6.5.1.2</ecNumber>
    </recommendedName>
    <alternativeName>
        <fullName evidence="14">Polydeoxyribonucleotide synthase [NAD(+)]</fullName>
    </alternativeName>
</protein>
<dbReference type="PIRSF" id="PIRSF001604">
    <property type="entry name" value="LigA"/>
    <property type="match status" value="1"/>
</dbReference>
<keyword evidence="10 14" id="KW-0520">NAD</keyword>
<dbReference type="Pfam" id="PF12826">
    <property type="entry name" value="HHH_2"/>
    <property type="match status" value="1"/>
</dbReference>
<dbReference type="PANTHER" id="PTHR23389">
    <property type="entry name" value="CHROMOSOME TRANSMISSION FIDELITY FACTOR 18"/>
    <property type="match status" value="1"/>
</dbReference>
<dbReference type="SMART" id="SM00278">
    <property type="entry name" value="HhH1"/>
    <property type="match status" value="4"/>
</dbReference>
<dbReference type="NCBIfam" id="TIGR00575">
    <property type="entry name" value="dnlj"/>
    <property type="match status" value="1"/>
</dbReference>
<dbReference type="Gene3D" id="3.40.50.10190">
    <property type="entry name" value="BRCT domain"/>
    <property type="match status" value="1"/>
</dbReference>
<dbReference type="InterPro" id="IPR001679">
    <property type="entry name" value="DNA_ligase"/>
</dbReference>
<dbReference type="FunFam" id="1.10.150.20:FF:000006">
    <property type="entry name" value="DNA ligase"/>
    <property type="match status" value="1"/>
</dbReference>
<feature type="binding site" evidence="14">
    <location>
        <position position="434"/>
    </location>
    <ligand>
        <name>Zn(2+)</name>
        <dbReference type="ChEBI" id="CHEBI:29105"/>
    </ligand>
</feature>
<dbReference type="EC" id="6.5.1.2" evidence="2 14"/>
<feature type="binding site" evidence="14">
    <location>
        <position position="115"/>
    </location>
    <ligand>
        <name>NAD(+)</name>
        <dbReference type="ChEBI" id="CHEBI:57540"/>
    </ligand>
</feature>
<dbReference type="InterPro" id="IPR041663">
    <property type="entry name" value="DisA/LigA_HHH"/>
</dbReference>
<organism evidence="17 18">
    <name type="scientific">Methylomarinovum tepidoasis</name>
    <dbReference type="NCBI Taxonomy" id="2840183"/>
    <lineage>
        <taxon>Bacteria</taxon>
        <taxon>Pseudomonadati</taxon>
        <taxon>Pseudomonadota</taxon>
        <taxon>Gammaproteobacteria</taxon>
        <taxon>Methylococcales</taxon>
        <taxon>Methylothermaceae</taxon>
        <taxon>Methylomarinovum</taxon>
    </lineage>
</organism>
<evidence type="ECO:0000256" key="14">
    <source>
        <dbReference type="HAMAP-Rule" id="MF_01588"/>
    </source>
</evidence>
<dbReference type="Gene3D" id="1.10.287.610">
    <property type="entry name" value="Helix hairpin bin"/>
    <property type="match status" value="1"/>
</dbReference>
<feature type="binding site" evidence="14">
    <location>
        <position position="316"/>
    </location>
    <ligand>
        <name>NAD(+)</name>
        <dbReference type="ChEBI" id="CHEBI:57540"/>
    </ligand>
</feature>
<name>A0AAU9C5I8_9GAMM</name>
<feature type="binding site" evidence="14">
    <location>
        <begin position="35"/>
        <end position="39"/>
    </location>
    <ligand>
        <name>NAD(+)</name>
        <dbReference type="ChEBI" id="CHEBI:57540"/>
    </ligand>
</feature>
<dbReference type="GO" id="GO:0003911">
    <property type="term" value="F:DNA ligase (NAD+) activity"/>
    <property type="evidence" value="ECO:0007669"/>
    <property type="project" value="UniProtKB-UniRule"/>
</dbReference>
<dbReference type="Pfam" id="PF00533">
    <property type="entry name" value="BRCT"/>
    <property type="match status" value="1"/>
</dbReference>
<dbReference type="Pfam" id="PF03119">
    <property type="entry name" value="DNA_ligase_ZBD"/>
    <property type="match status" value="1"/>
</dbReference>